<evidence type="ECO:0000259" key="1">
    <source>
        <dbReference type="SMART" id="SM00829"/>
    </source>
</evidence>
<name>A0ABD6EDG8_9BILA</name>
<proteinExistence type="predicted"/>
<feature type="domain" description="Enoyl reductase (ER)" evidence="1">
    <location>
        <begin position="33"/>
        <end position="344"/>
    </location>
</feature>
<dbReference type="SMART" id="SM00829">
    <property type="entry name" value="PKS_ER"/>
    <property type="match status" value="1"/>
</dbReference>
<dbReference type="AlphaFoldDB" id="A0ABD6EDG8"/>
<dbReference type="Gene3D" id="3.40.50.720">
    <property type="entry name" value="NAD(P)-binding Rossmann-like Domain"/>
    <property type="match status" value="1"/>
</dbReference>
<dbReference type="InterPro" id="IPR020843">
    <property type="entry name" value="ER"/>
</dbReference>
<dbReference type="PANTHER" id="PTHR43677">
    <property type="entry name" value="SHORT-CHAIN DEHYDROGENASE/REDUCTASE"/>
    <property type="match status" value="1"/>
</dbReference>
<dbReference type="Pfam" id="PF08240">
    <property type="entry name" value="ADH_N"/>
    <property type="match status" value="1"/>
</dbReference>
<comment type="caution">
    <text evidence="2">The sequence shown here is derived from an EMBL/GenBank/DDBJ whole genome shotgun (WGS) entry which is preliminary data.</text>
</comment>
<dbReference type="InterPro" id="IPR051397">
    <property type="entry name" value="Zn-ADH-like_protein"/>
</dbReference>
<dbReference type="SUPFAM" id="SSF51735">
    <property type="entry name" value="NAD(P)-binding Rossmann-fold domains"/>
    <property type="match status" value="1"/>
</dbReference>
<evidence type="ECO:0000313" key="2">
    <source>
        <dbReference type="EMBL" id="MFH4974355.1"/>
    </source>
</evidence>
<sequence>MNNIGRWIFNETMRQINSVSKRGYLAASLMKPGENLRIVKRKDGEAHRGQAILKVEAAGVNYADVHMIEGKYHLKPDFPFTPGFEIAGTVLSVGEGVTRVKKDDRVLVLKPQGTGGFAEQCVISETDHVVPIPYTLDFETAASLAVCYGSAYLALQNIQPIKERGSVLILSCRGSLGLAAIDLAQNVFKHQVFAASDSEEKLEKLRSTGVYSTINWERQKMAKAVRTETDGKGVDLVIDTVGGKAFHEGFEAIKVGGHIVSMDFSSEVIPTLNLLDLHRLQASVSGVWFGGRSFSEVDNIMGVILKFFDEGYLNNRIGKSYCLAEINECLKDMRDGRLFGKAVIRMR</sequence>
<dbReference type="EMBL" id="JBGFUD010000360">
    <property type="protein sequence ID" value="MFH4974355.1"/>
    <property type="molecule type" value="Genomic_DNA"/>
</dbReference>
<organism evidence="2 3">
    <name type="scientific">Gnathostoma spinigerum</name>
    <dbReference type="NCBI Taxonomy" id="75299"/>
    <lineage>
        <taxon>Eukaryota</taxon>
        <taxon>Metazoa</taxon>
        <taxon>Ecdysozoa</taxon>
        <taxon>Nematoda</taxon>
        <taxon>Chromadorea</taxon>
        <taxon>Rhabditida</taxon>
        <taxon>Spirurina</taxon>
        <taxon>Gnathostomatomorpha</taxon>
        <taxon>Gnathostomatoidea</taxon>
        <taxon>Gnathostomatidae</taxon>
        <taxon>Gnathostoma</taxon>
    </lineage>
</organism>
<dbReference type="Pfam" id="PF00107">
    <property type="entry name" value="ADH_zinc_N"/>
    <property type="match status" value="1"/>
</dbReference>
<dbReference type="InterPro" id="IPR036291">
    <property type="entry name" value="NAD(P)-bd_dom_sf"/>
</dbReference>
<dbReference type="PANTHER" id="PTHR43677:SF4">
    <property type="entry name" value="QUINONE OXIDOREDUCTASE-LIKE PROTEIN 2"/>
    <property type="match status" value="1"/>
</dbReference>
<keyword evidence="3" id="KW-1185">Reference proteome</keyword>
<dbReference type="Gene3D" id="3.90.180.10">
    <property type="entry name" value="Medium-chain alcohol dehydrogenases, catalytic domain"/>
    <property type="match status" value="1"/>
</dbReference>
<dbReference type="InterPro" id="IPR013154">
    <property type="entry name" value="ADH-like_N"/>
</dbReference>
<gene>
    <name evidence="2" type="ORF">AB6A40_001064</name>
</gene>
<dbReference type="SUPFAM" id="SSF50129">
    <property type="entry name" value="GroES-like"/>
    <property type="match status" value="1"/>
</dbReference>
<dbReference type="Proteomes" id="UP001608902">
    <property type="component" value="Unassembled WGS sequence"/>
</dbReference>
<accession>A0ABD6EDG8</accession>
<evidence type="ECO:0000313" key="3">
    <source>
        <dbReference type="Proteomes" id="UP001608902"/>
    </source>
</evidence>
<dbReference type="InterPro" id="IPR013149">
    <property type="entry name" value="ADH-like_C"/>
</dbReference>
<protein>
    <recommendedName>
        <fullName evidence="1">Enoyl reductase (ER) domain-containing protein</fullName>
    </recommendedName>
</protein>
<reference evidence="2 3" key="1">
    <citation type="submission" date="2024-08" db="EMBL/GenBank/DDBJ databases">
        <title>Gnathostoma spinigerum genome.</title>
        <authorList>
            <person name="Gonzalez-Bertolin B."/>
            <person name="Monzon S."/>
            <person name="Zaballos A."/>
            <person name="Jimenez P."/>
            <person name="Dekumyoy P."/>
            <person name="Varona S."/>
            <person name="Cuesta I."/>
            <person name="Sumanam S."/>
            <person name="Adisakwattana P."/>
            <person name="Gasser R.B."/>
            <person name="Hernandez-Gonzalez A."/>
            <person name="Young N.D."/>
            <person name="Perteguer M.J."/>
        </authorList>
    </citation>
    <scope>NUCLEOTIDE SEQUENCE [LARGE SCALE GENOMIC DNA]</scope>
    <source>
        <strain evidence="2">AL3</strain>
        <tissue evidence="2">Liver</tissue>
    </source>
</reference>
<dbReference type="InterPro" id="IPR011032">
    <property type="entry name" value="GroES-like_sf"/>
</dbReference>